<dbReference type="RefSeq" id="WP_166915714.1">
    <property type="nucleotide sequence ID" value="NZ_CP050253.1"/>
</dbReference>
<keyword evidence="4 9" id="KW-0418">Kinase</keyword>
<keyword evidence="5" id="KW-0067">ATP-binding</keyword>
<evidence type="ECO:0000256" key="4">
    <source>
        <dbReference type="ARBA" id="ARBA00022777"/>
    </source>
</evidence>
<evidence type="ECO:0000259" key="7">
    <source>
        <dbReference type="Pfam" id="PF07005"/>
    </source>
</evidence>
<keyword evidence="6" id="KW-0119">Carbohydrate metabolism</keyword>
<comment type="similarity">
    <text evidence="1">Belongs to the four-carbon acid sugar kinase family.</text>
</comment>
<feature type="domain" description="Four-carbon acid sugar kinase N-terminal" evidence="7">
    <location>
        <begin position="10"/>
        <end position="233"/>
    </location>
</feature>
<keyword evidence="2" id="KW-0808">Transferase</keyword>
<dbReference type="Gene3D" id="3.40.50.10840">
    <property type="entry name" value="Putative sugar-binding, N-terminal domain"/>
    <property type="match status" value="1"/>
</dbReference>
<keyword evidence="10" id="KW-1185">Reference proteome</keyword>
<evidence type="ECO:0000256" key="5">
    <source>
        <dbReference type="ARBA" id="ARBA00022840"/>
    </source>
</evidence>
<evidence type="ECO:0000256" key="3">
    <source>
        <dbReference type="ARBA" id="ARBA00022741"/>
    </source>
</evidence>
<proteinExistence type="inferred from homology"/>
<dbReference type="FunCoup" id="A0A6G9IAB8">
    <property type="interactions" value="19"/>
</dbReference>
<dbReference type="AlphaFoldDB" id="A0A6G9IAB8"/>
<dbReference type="KEGG" id="orb:IPMB12_05485"/>
<dbReference type="InterPro" id="IPR042213">
    <property type="entry name" value="NBD_C_sf"/>
</dbReference>
<evidence type="ECO:0000256" key="6">
    <source>
        <dbReference type="ARBA" id="ARBA00023277"/>
    </source>
</evidence>
<name>A0A6G9IAB8_9GAMM</name>
<keyword evidence="3" id="KW-0547">Nucleotide-binding</keyword>
<dbReference type="InterPro" id="IPR037051">
    <property type="entry name" value="4-carb_acid_sugar_kinase_N_sf"/>
</dbReference>
<dbReference type="EMBL" id="CP050253">
    <property type="protein sequence ID" value="QIQ21178.1"/>
    <property type="molecule type" value="Genomic_DNA"/>
</dbReference>
<evidence type="ECO:0000256" key="1">
    <source>
        <dbReference type="ARBA" id="ARBA00005715"/>
    </source>
</evidence>
<protein>
    <submittedName>
        <fullName evidence="9">Four-carbon acid sugar kinase family protein</fullName>
    </submittedName>
</protein>
<dbReference type="Gene3D" id="3.40.980.20">
    <property type="entry name" value="Four-carbon acid sugar kinase, nucleotide binding domain"/>
    <property type="match status" value="1"/>
</dbReference>
<dbReference type="SUPFAM" id="SSF142764">
    <property type="entry name" value="YgbK-like"/>
    <property type="match status" value="1"/>
</dbReference>
<sequence>MNSQKESNSILIIADDFTGANDSGVQLAKKGATANVIFNWYDWQDMTLSQPGDVLIINTDSRAVSPQEAAHRQEQVVKQSPLPALIYKKIDSTLRGNIGAETSAILSTTQLPIAIVVPAFPAMGRTTKNGTVYINNVELLKTEFATDPKTPVHSSRIKEVILQQTDLACGEVFLPQIRSLNLKQELEKQIQDGKKIIVFDAEQDSDLKQIMQSVNQLNHPYLLVGSAGLIDHLPVQYQPKQQTTTKSEGKSLLVIAGSMSHMTQQQIDYTQTHGKGNWQIVDIDIHTLLPKYQPSQLEKYSQQIQTILQNSDHCIVRTCRDSSLRDFINQLCQTHHLSRTELGEHISDFLGQLTKHVASHLEFGGLFLTGGDIAIAVAQTMGAKGFSIQGEVSSGVPYGQLLTDKSATYRVFTKAGGFGSQDIFIKTLEFI</sequence>
<gene>
    <name evidence="9" type="ORF">IPMB12_05485</name>
</gene>
<feature type="domain" description="Four-carbon acid sugar kinase nucleotide binding" evidence="8">
    <location>
        <begin position="253"/>
        <end position="424"/>
    </location>
</feature>
<evidence type="ECO:0000256" key="2">
    <source>
        <dbReference type="ARBA" id="ARBA00022679"/>
    </source>
</evidence>
<dbReference type="Pfam" id="PF17042">
    <property type="entry name" value="NBD_C"/>
    <property type="match status" value="1"/>
</dbReference>
<dbReference type="GO" id="GO:0016301">
    <property type="term" value="F:kinase activity"/>
    <property type="evidence" value="ECO:0007669"/>
    <property type="project" value="UniProtKB-KW"/>
</dbReference>
<evidence type="ECO:0000313" key="10">
    <source>
        <dbReference type="Proteomes" id="UP000501168"/>
    </source>
</evidence>
<organism evidence="9 10">
    <name type="scientific">Zophobihabitans entericus</name>
    <dbReference type="NCBI Taxonomy" id="1635327"/>
    <lineage>
        <taxon>Bacteria</taxon>
        <taxon>Pseudomonadati</taxon>
        <taxon>Pseudomonadota</taxon>
        <taxon>Gammaproteobacteria</taxon>
        <taxon>Orbales</taxon>
        <taxon>Orbaceae</taxon>
        <taxon>Zophobihabitans</taxon>
    </lineage>
</organism>
<dbReference type="Pfam" id="PF07005">
    <property type="entry name" value="SBD_N"/>
    <property type="match status" value="1"/>
</dbReference>
<dbReference type="InParanoid" id="A0A6G9IAB8"/>
<evidence type="ECO:0000259" key="8">
    <source>
        <dbReference type="Pfam" id="PF17042"/>
    </source>
</evidence>
<dbReference type="GO" id="GO:0005524">
    <property type="term" value="F:ATP binding"/>
    <property type="evidence" value="ECO:0007669"/>
    <property type="project" value="UniProtKB-KW"/>
</dbReference>
<dbReference type="Proteomes" id="UP000501168">
    <property type="component" value="Chromosome"/>
</dbReference>
<dbReference type="InterPro" id="IPR031475">
    <property type="entry name" value="NBD_C"/>
</dbReference>
<accession>A0A6G9IAB8</accession>
<reference evidence="9 10" key="1">
    <citation type="submission" date="2020-03" db="EMBL/GenBank/DDBJ databases">
        <title>Complete genome sequence of Orbus sp. IPMB12 (BCRC 80908).</title>
        <authorList>
            <person name="Lo W.-S."/>
            <person name="Chang T.-H."/>
            <person name="Kuo C.-H."/>
        </authorList>
    </citation>
    <scope>NUCLEOTIDE SEQUENCE [LARGE SCALE GENOMIC DNA]</scope>
    <source>
        <strain evidence="9 10">IPMB12</strain>
    </source>
</reference>
<dbReference type="InterPro" id="IPR010737">
    <property type="entry name" value="4-carb_acid_sugar_kinase_N"/>
</dbReference>
<evidence type="ECO:0000313" key="9">
    <source>
        <dbReference type="EMBL" id="QIQ21178.1"/>
    </source>
</evidence>
<dbReference type="NCBIfam" id="NF047819">
    <property type="entry name" value="ThrnKinDtnkGamma"/>
    <property type="match status" value="1"/>
</dbReference>